<keyword evidence="4" id="KW-0456">Lyase</keyword>
<dbReference type="GO" id="GO:0016846">
    <property type="term" value="F:carbon-sulfur lyase activity"/>
    <property type="evidence" value="ECO:0007669"/>
    <property type="project" value="InterPro"/>
</dbReference>
<feature type="domain" description="CENP-V/GFA" evidence="5">
    <location>
        <begin position="6"/>
        <end position="134"/>
    </location>
</feature>
<dbReference type="SUPFAM" id="SSF51316">
    <property type="entry name" value="Mss4-like"/>
    <property type="match status" value="2"/>
</dbReference>
<organism evidence="6 7">
    <name type="scientific">Ophiobolus disseminans</name>
    <dbReference type="NCBI Taxonomy" id="1469910"/>
    <lineage>
        <taxon>Eukaryota</taxon>
        <taxon>Fungi</taxon>
        <taxon>Dikarya</taxon>
        <taxon>Ascomycota</taxon>
        <taxon>Pezizomycotina</taxon>
        <taxon>Dothideomycetes</taxon>
        <taxon>Pleosporomycetidae</taxon>
        <taxon>Pleosporales</taxon>
        <taxon>Pleosporineae</taxon>
        <taxon>Phaeosphaeriaceae</taxon>
        <taxon>Ophiobolus</taxon>
    </lineage>
</organism>
<evidence type="ECO:0000256" key="3">
    <source>
        <dbReference type="ARBA" id="ARBA00022833"/>
    </source>
</evidence>
<dbReference type="Proteomes" id="UP000799424">
    <property type="component" value="Unassembled WGS sequence"/>
</dbReference>
<evidence type="ECO:0000313" key="7">
    <source>
        <dbReference type="Proteomes" id="UP000799424"/>
    </source>
</evidence>
<dbReference type="InterPro" id="IPR011057">
    <property type="entry name" value="Mss4-like_sf"/>
</dbReference>
<keyword evidence="3" id="KW-0862">Zinc</keyword>
<dbReference type="PANTHER" id="PTHR33337">
    <property type="entry name" value="GFA DOMAIN-CONTAINING PROTEIN"/>
    <property type="match status" value="1"/>
</dbReference>
<gene>
    <name evidence="6" type="ORF">CC86DRAFT_323020</name>
</gene>
<accession>A0A6A7A2X5</accession>
<dbReference type="PROSITE" id="PS51891">
    <property type="entry name" value="CENP_V_GFA"/>
    <property type="match status" value="1"/>
</dbReference>
<proteinExistence type="inferred from homology"/>
<dbReference type="PANTHER" id="PTHR33337:SF40">
    <property type="entry name" value="CENP-V_GFA DOMAIN-CONTAINING PROTEIN-RELATED"/>
    <property type="match status" value="1"/>
</dbReference>
<dbReference type="Pfam" id="PF04828">
    <property type="entry name" value="GFA"/>
    <property type="match status" value="2"/>
</dbReference>
<keyword evidence="7" id="KW-1185">Reference proteome</keyword>
<protein>
    <recommendedName>
        <fullName evidence="5">CENP-V/GFA domain-containing protein</fullName>
    </recommendedName>
</protein>
<keyword evidence="2" id="KW-0479">Metal-binding</keyword>
<dbReference type="GO" id="GO:0046872">
    <property type="term" value="F:metal ion binding"/>
    <property type="evidence" value="ECO:0007669"/>
    <property type="project" value="UniProtKB-KW"/>
</dbReference>
<dbReference type="EMBL" id="MU006225">
    <property type="protein sequence ID" value="KAF2827109.1"/>
    <property type="molecule type" value="Genomic_DNA"/>
</dbReference>
<reference evidence="6" key="1">
    <citation type="journal article" date="2020" name="Stud. Mycol.">
        <title>101 Dothideomycetes genomes: a test case for predicting lifestyles and emergence of pathogens.</title>
        <authorList>
            <person name="Haridas S."/>
            <person name="Albert R."/>
            <person name="Binder M."/>
            <person name="Bloem J."/>
            <person name="Labutti K."/>
            <person name="Salamov A."/>
            <person name="Andreopoulos B."/>
            <person name="Baker S."/>
            <person name="Barry K."/>
            <person name="Bills G."/>
            <person name="Bluhm B."/>
            <person name="Cannon C."/>
            <person name="Castanera R."/>
            <person name="Culley D."/>
            <person name="Daum C."/>
            <person name="Ezra D."/>
            <person name="Gonzalez J."/>
            <person name="Henrissat B."/>
            <person name="Kuo A."/>
            <person name="Liang C."/>
            <person name="Lipzen A."/>
            <person name="Lutzoni F."/>
            <person name="Magnuson J."/>
            <person name="Mondo S."/>
            <person name="Nolan M."/>
            <person name="Ohm R."/>
            <person name="Pangilinan J."/>
            <person name="Park H.-J."/>
            <person name="Ramirez L."/>
            <person name="Alfaro M."/>
            <person name="Sun H."/>
            <person name="Tritt A."/>
            <person name="Yoshinaga Y."/>
            <person name="Zwiers L.-H."/>
            <person name="Turgeon B."/>
            <person name="Goodwin S."/>
            <person name="Spatafora J."/>
            <person name="Crous P."/>
            <person name="Grigoriev I."/>
        </authorList>
    </citation>
    <scope>NUCLEOTIDE SEQUENCE</scope>
    <source>
        <strain evidence="6">CBS 113818</strain>
    </source>
</reference>
<evidence type="ECO:0000256" key="2">
    <source>
        <dbReference type="ARBA" id="ARBA00022723"/>
    </source>
</evidence>
<dbReference type="InterPro" id="IPR006913">
    <property type="entry name" value="CENP-V/GFA"/>
</dbReference>
<dbReference type="OrthoDB" id="5422068at2759"/>
<evidence type="ECO:0000259" key="5">
    <source>
        <dbReference type="PROSITE" id="PS51891"/>
    </source>
</evidence>
<dbReference type="AlphaFoldDB" id="A0A6A7A2X5"/>
<comment type="similarity">
    <text evidence="1">Belongs to the Gfa family.</text>
</comment>
<dbReference type="Gene3D" id="3.90.1590.10">
    <property type="entry name" value="glutathione-dependent formaldehyde- activating enzyme (gfa)"/>
    <property type="match status" value="2"/>
</dbReference>
<name>A0A6A7A2X5_9PLEO</name>
<evidence type="ECO:0000256" key="1">
    <source>
        <dbReference type="ARBA" id="ARBA00005495"/>
    </source>
</evidence>
<evidence type="ECO:0000313" key="6">
    <source>
        <dbReference type="EMBL" id="KAF2827109.1"/>
    </source>
</evidence>
<sequence length="359" mass="39356">MNTRELTVSCSCGVAKHTFQVSSSSLPLPAHLCSCDISRRISGSLLTSYINITHPATSPSKPDTSRLTPYDSSGILRRWFCTTCGTHMYLEYHSDRHFEAATGTLQCEASDDIVEFKSCMWIGDTQDGGASKWVKVINGKQLEAWMENAGAQNKQKTLPSSSPHLVSKNAVHAHCHCKGVEFWISPPTPSSRLSRSPYPDLMIPHHLNKSANPDNMPWWLPGDGTRYLAGTCTCASCRRASGSDITFWAFVPTSNIFLDSVLSQPFPQDGKYWGAMRKYTSSIGVTRTFCSQCGANVFWHGDEGTFGRKDLVDVAVGLLDAPSGARAEEILAWWAGRVSFEENALHKGLASGLQGGLRE</sequence>
<evidence type="ECO:0000256" key="4">
    <source>
        <dbReference type="ARBA" id="ARBA00023239"/>
    </source>
</evidence>